<protein>
    <submittedName>
        <fullName evidence="1">Uncharacterized protein</fullName>
    </submittedName>
</protein>
<name>A0ABY7BNS6_9FIRM</name>
<gene>
    <name evidence="1" type="ORF">OTJ99_001063</name>
</gene>
<proteinExistence type="predicted"/>
<evidence type="ECO:0000313" key="1">
    <source>
        <dbReference type="EMBL" id="WAM32686.1"/>
    </source>
</evidence>
<evidence type="ECO:0000313" key="2">
    <source>
        <dbReference type="Proteomes" id="UP001164745"/>
    </source>
</evidence>
<accession>A0ABY7BNS6</accession>
<reference evidence="1" key="1">
    <citation type="submission" date="2022-12" db="EMBL/GenBank/DDBJ databases">
        <authorList>
            <person name="Bing R.G."/>
            <person name="Willard D.J."/>
            <person name="Manesh M.J.H."/>
            <person name="Laemthong T."/>
            <person name="Crosby J.R."/>
            <person name="Kelly R.M."/>
        </authorList>
    </citation>
    <scope>NUCLEOTIDE SEQUENCE</scope>
    <source>
        <strain evidence="1">DSM 8991</strain>
    </source>
</reference>
<organism evidence="1 2">
    <name type="scientific">Caldicellulosiruptor naganoensis</name>
    <dbReference type="NCBI Taxonomy" id="29324"/>
    <lineage>
        <taxon>Bacteria</taxon>
        <taxon>Bacillati</taxon>
        <taxon>Bacillota</taxon>
        <taxon>Bacillota incertae sedis</taxon>
        <taxon>Caldicellulosiruptorales</taxon>
        <taxon>Caldicellulosiruptoraceae</taxon>
        <taxon>Caldicellulosiruptor</taxon>
    </lineage>
</organism>
<dbReference type="Proteomes" id="UP001164745">
    <property type="component" value="Chromosome"/>
</dbReference>
<keyword evidence="2" id="KW-1185">Reference proteome</keyword>
<sequence length="26" mass="2957">MTGIRIVKALSQEDFEIEKFSSANQD</sequence>
<dbReference type="EMBL" id="CP113864">
    <property type="protein sequence ID" value="WAM32686.1"/>
    <property type="molecule type" value="Genomic_DNA"/>
</dbReference>